<reference evidence="2" key="1">
    <citation type="journal article" date="2021" name="PeerJ">
        <title>Extensive microbial diversity within the chicken gut microbiome revealed by metagenomics and culture.</title>
        <authorList>
            <person name="Gilroy R."/>
            <person name="Ravi A."/>
            <person name="Getino M."/>
            <person name="Pursley I."/>
            <person name="Horton D.L."/>
            <person name="Alikhan N.F."/>
            <person name="Baker D."/>
            <person name="Gharbi K."/>
            <person name="Hall N."/>
            <person name="Watson M."/>
            <person name="Adriaenssens E.M."/>
            <person name="Foster-Nyarko E."/>
            <person name="Jarju S."/>
            <person name="Secka A."/>
            <person name="Antonio M."/>
            <person name="Oren A."/>
            <person name="Chaudhuri R.R."/>
            <person name="La Ragione R."/>
            <person name="Hildebrand F."/>
            <person name="Pallen M.J."/>
        </authorList>
    </citation>
    <scope>NUCLEOTIDE SEQUENCE</scope>
    <source>
        <strain evidence="2">ChiSjej1B19-5720</strain>
    </source>
</reference>
<feature type="non-terminal residue" evidence="2">
    <location>
        <position position="1"/>
    </location>
</feature>
<organism evidence="2 3">
    <name type="scientific">Candidatus Blautia faecavium</name>
    <dbReference type="NCBI Taxonomy" id="2838487"/>
    <lineage>
        <taxon>Bacteria</taxon>
        <taxon>Bacillati</taxon>
        <taxon>Bacillota</taxon>
        <taxon>Clostridia</taxon>
        <taxon>Lachnospirales</taxon>
        <taxon>Lachnospiraceae</taxon>
        <taxon>Blautia</taxon>
    </lineage>
</organism>
<dbReference type="AlphaFoldDB" id="A0A9D2LRF5"/>
<reference evidence="2" key="2">
    <citation type="submission" date="2021-04" db="EMBL/GenBank/DDBJ databases">
        <authorList>
            <person name="Gilroy R."/>
        </authorList>
    </citation>
    <scope>NUCLEOTIDE SEQUENCE</scope>
    <source>
        <strain evidence="2">ChiSjej1B19-5720</strain>
    </source>
</reference>
<sequence>VRCGHCHRLMKIRLDCKNIKMKCRSLMMEDSKCFKGTYPMDQFEVLILKMVRQEAAKADNTLKQIKEMNKTVDLSKMRRKKGAYEGRLKTCRRQKMELYEKFALETMSKESYLFQKQEIKQKEDEFKEQAAEIGKKIAKAEAEKARENSPSLKRFAKYTELEALSYEIIQELIDTIYFYDPEHIEVIWNYQDDYLETADESAG</sequence>
<dbReference type="EMBL" id="DWYZ01000077">
    <property type="protein sequence ID" value="HJB27875.1"/>
    <property type="molecule type" value="Genomic_DNA"/>
</dbReference>
<evidence type="ECO:0000313" key="3">
    <source>
        <dbReference type="Proteomes" id="UP000823842"/>
    </source>
</evidence>
<comment type="caution">
    <text evidence="2">The sequence shown here is derived from an EMBL/GenBank/DDBJ whole genome shotgun (WGS) entry which is preliminary data.</text>
</comment>
<dbReference type="Proteomes" id="UP000823842">
    <property type="component" value="Unassembled WGS sequence"/>
</dbReference>
<accession>A0A9D2LRF5</accession>
<keyword evidence="1" id="KW-0175">Coiled coil</keyword>
<protein>
    <recommendedName>
        <fullName evidence="4">DUF4368 domain-containing protein</fullName>
    </recommendedName>
</protein>
<evidence type="ECO:0000313" key="2">
    <source>
        <dbReference type="EMBL" id="HJB27875.1"/>
    </source>
</evidence>
<proteinExistence type="predicted"/>
<name>A0A9D2LRF5_9FIRM</name>
<feature type="coiled-coil region" evidence="1">
    <location>
        <begin position="116"/>
        <end position="143"/>
    </location>
</feature>
<evidence type="ECO:0000256" key="1">
    <source>
        <dbReference type="SAM" id="Coils"/>
    </source>
</evidence>
<evidence type="ECO:0008006" key="4">
    <source>
        <dbReference type="Google" id="ProtNLM"/>
    </source>
</evidence>
<gene>
    <name evidence="2" type="ORF">IAA06_03670</name>
</gene>